<evidence type="ECO:0000256" key="1">
    <source>
        <dbReference type="SAM" id="Phobius"/>
    </source>
</evidence>
<comment type="caution">
    <text evidence="2">The sequence shown here is derived from an EMBL/GenBank/DDBJ whole genome shotgun (WGS) entry which is preliminary data.</text>
</comment>
<keyword evidence="1" id="KW-0472">Membrane</keyword>
<evidence type="ECO:0000313" key="2">
    <source>
        <dbReference type="EMBL" id="MVZ97982.1"/>
    </source>
</evidence>
<keyword evidence="1" id="KW-0812">Transmembrane</keyword>
<feature type="transmembrane region" description="Helical" evidence="1">
    <location>
        <begin position="121"/>
        <end position="138"/>
    </location>
</feature>
<accession>A0A6I4LX41</accession>
<evidence type="ECO:0000313" key="3">
    <source>
        <dbReference type="Proteomes" id="UP000471147"/>
    </source>
</evidence>
<dbReference type="RefSeq" id="WP_160353949.1">
    <property type="nucleotide sequence ID" value="NZ_SDWJ01000002.1"/>
</dbReference>
<dbReference type="Proteomes" id="UP000471147">
    <property type="component" value="Unassembled WGS sequence"/>
</dbReference>
<keyword evidence="1" id="KW-1133">Transmembrane helix</keyword>
<protein>
    <submittedName>
        <fullName evidence="2">Uncharacterized protein</fullName>
    </submittedName>
</protein>
<reference evidence="2 3" key="1">
    <citation type="submission" date="2019-01" db="EMBL/GenBank/DDBJ databases">
        <title>Sphingorhabdus lacus sp.nov., isolated from an oligotrophic freshwater lake.</title>
        <authorList>
            <person name="Park M."/>
        </authorList>
    </citation>
    <scope>NUCLEOTIDE SEQUENCE [LARGE SCALE GENOMIC DNA]</scope>
    <source>
        <strain evidence="2 3">IMCC26285</strain>
    </source>
</reference>
<name>A0A6I4LX41_9SPHN</name>
<gene>
    <name evidence="2" type="ORF">EUU23_09710</name>
</gene>
<feature type="transmembrane region" description="Helical" evidence="1">
    <location>
        <begin position="49"/>
        <end position="70"/>
    </location>
</feature>
<proteinExistence type="predicted"/>
<feature type="transmembrane region" description="Helical" evidence="1">
    <location>
        <begin position="91"/>
        <end position="109"/>
    </location>
</feature>
<organism evidence="2 3">
    <name type="scientific">Sphingorhabdus profundilacus</name>
    <dbReference type="NCBI Taxonomy" id="2509718"/>
    <lineage>
        <taxon>Bacteria</taxon>
        <taxon>Pseudomonadati</taxon>
        <taxon>Pseudomonadota</taxon>
        <taxon>Alphaproteobacteria</taxon>
        <taxon>Sphingomonadales</taxon>
        <taxon>Sphingomonadaceae</taxon>
        <taxon>Sphingorhabdus</taxon>
    </lineage>
</organism>
<dbReference type="OrthoDB" id="7573918at2"/>
<keyword evidence="3" id="KW-1185">Reference proteome</keyword>
<dbReference type="AlphaFoldDB" id="A0A6I4LX41"/>
<feature type="transmembrane region" description="Helical" evidence="1">
    <location>
        <begin position="21"/>
        <end position="37"/>
    </location>
</feature>
<dbReference type="EMBL" id="SDWJ01000002">
    <property type="protein sequence ID" value="MVZ97982.1"/>
    <property type="molecule type" value="Genomic_DNA"/>
</dbReference>
<sequence>MALNDMALAEKLTRRRARGSILLGIFFLGTLATSLDVDFPSDRPQAFKLAAWLVWAAALLFLLAVGGGLFRGKSVRALMNDETTIDNRRRAMTAGFWATVVSAFALYAITFYEPISGREAIRLLLSAAVGASIIRFGILEQRSLGHG</sequence>